<gene>
    <name evidence="1" type="ORF">GGU10DRAFT_90083</name>
</gene>
<name>A0AA38L3P4_9AGAR</name>
<dbReference type="AlphaFoldDB" id="A0AA38L3P4"/>
<keyword evidence="2" id="KW-1185">Reference proteome</keyword>
<protein>
    <submittedName>
        <fullName evidence="1">Uncharacterized protein</fullName>
    </submittedName>
</protein>
<evidence type="ECO:0000313" key="2">
    <source>
        <dbReference type="Proteomes" id="UP001163798"/>
    </source>
</evidence>
<dbReference type="PANTHER" id="PTHR45737">
    <property type="entry name" value="VON WILLEBRAND FACTOR A DOMAIN-CONTAINING PROTEIN 5A"/>
    <property type="match status" value="1"/>
</dbReference>
<sequence>MNVIVQQSGVIKSISCPSAHLIPLNLGFLHGFEAPSEDRSHFASVTLTDTSGFLAQDVTLVVSAMDLDSPRCFMERHPRSNHETTAMALTFVPRFTLPDIKGEMEYVFVVDRSGGMQGERTRLVREALVVLAFLRLQLLST</sequence>
<dbReference type="Proteomes" id="UP001163798">
    <property type="component" value="Unassembled WGS sequence"/>
</dbReference>
<reference evidence="1" key="1">
    <citation type="submission" date="2022-08" db="EMBL/GenBank/DDBJ databases">
        <authorList>
            <consortium name="DOE Joint Genome Institute"/>
            <person name="Min B."/>
            <person name="Riley R."/>
            <person name="Sierra-Patev S."/>
            <person name="Naranjo-Ortiz M."/>
            <person name="Looney B."/>
            <person name="Konkel Z."/>
            <person name="Slot J.C."/>
            <person name="Sakamoto Y."/>
            <person name="Steenwyk J.L."/>
            <person name="Rokas A."/>
            <person name="Carro J."/>
            <person name="Camarero S."/>
            <person name="Ferreira P."/>
            <person name="Molpeceres G."/>
            <person name="Ruiz-Duenas F.J."/>
            <person name="Serrano A."/>
            <person name="Henrissat B."/>
            <person name="Drula E."/>
            <person name="Hughes K.W."/>
            <person name="Mata J.L."/>
            <person name="Ishikawa N.K."/>
            <person name="Vargas-Isla R."/>
            <person name="Ushijima S."/>
            <person name="Smith C.A."/>
            <person name="Ahrendt S."/>
            <person name="Andreopoulos W."/>
            <person name="He G."/>
            <person name="Labutti K."/>
            <person name="Lipzen A."/>
            <person name="Ng V."/>
            <person name="Sandor L."/>
            <person name="Barry K."/>
            <person name="Martinez A.T."/>
            <person name="Xiao Y."/>
            <person name="Gibbons J.G."/>
            <person name="Terashima K."/>
            <person name="Hibbett D.S."/>
            <person name="Grigoriev I.V."/>
        </authorList>
    </citation>
    <scope>NUCLEOTIDE SEQUENCE</scope>
    <source>
        <strain evidence="1">TFB10291</strain>
    </source>
</reference>
<organism evidence="1 2">
    <name type="scientific">Lentinula aff. detonsa</name>
    <dbReference type="NCBI Taxonomy" id="2804958"/>
    <lineage>
        <taxon>Eukaryota</taxon>
        <taxon>Fungi</taxon>
        <taxon>Dikarya</taxon>
        <taxon>Basidiomycota</taxon>
        <taxon>Agaricomycotina</taxon>
        <taxon>Agaricomycetes</taxon>
        <taxon>Agaricomycetidae</taxon>
        <taxon>Agaricales</taxon>
        <taxon>Marasmiineae</taxon>
        <taxon>Omphalotaceae</taxon>
        <taxon>Lentinula</taxon>
    </lineage>
</organism>
<dbReference type="PANTHER" id="PTHR45737:SF6">
    <property type="entry name" value="VON WILLEBRAND FACTOR A DOMAIN-CONTAINING PROTEIN 5A"/>
    <property type="match status" value="1"/>
</dbReference>
<proteinExistence type="predicted"/>
<comment type="caution">
    <text evidence="1">The sequence shown here is derived from an EMBL/GenBank/DDBJ whole genome shotgun (WGS) entry which is preliminary data.</text>
</comment>
<dbReference type="EMBL" id="MU793504">
    <property type="protein sequence ID" value="KAJ3782035.1"/>
    <property type="molecule type" value="Genomic_DNA"/>
</dbReference>
<evidence type="ECO:0000313" key="1">
    <source>
        <dbReference type="EMBL" id="KAJ3782035.1"/>
    </source>
</evidence>
<accession>A0AA38L3P4</accession>